<dbReference type="OrthoDB" id="9804823at2"/>
<evidence type="ECO:0000313" key="11">
    <source>
        <dbReference type="Proteomes" id="UP000093111"/>
    </source>
</evidence>
<dbReference type="AlphaFoldDB" id="A0A1C7NY37"/>
<reference evidence="10 11" key="1">
    <citation type="journal article" date="2016" name="Syst. Appl. Microbiol.">
        <title>Pararhizobium polonicum sp. nov. isolated from tumors on stone fruit rootstocks.</title>
        <authorList>
            <person name="Pulawska J."/>
            <person name="Kuzmanovic N."/>
            <person name="Willems A."/>
            <person name="Pothier J.F."/>
        </authorList>
    </citation>
    <scope>NUCLEOTIDE SEQUENCE [LARGE SCALE GENOMIC DNA]</scope>
    <source>
        <strain evidence="10 11">F5.1</strain>
    </source>
</reference>
<gene>
    <name evidence="8" type="primary">vapC</name>
    <name evidence="10" type="ORF">ADU59_19700</name>
</gene>
<dbReference type="RefSeq" id="WP_068955850.1">
    <property type="nucleotide sequence ID" value="NZ_LGLV01000012.1"/>
</dbReference>
<evidence type="ECO:0000256" key="5">
    <source>
        <dbReference type="ARBA" id="ARBA00022801"/>
    </source>
</evidence>
<dbReference type="InterPro" id="IPR022907">
    <property type="entry name" value="VapC_family"/>
</dbReference>
<dbReference type="STRING" id="1612624.ADU59_19700"/>
<dbReference type="EMBL" id="LGLV01000012">
    <property type="protein sequence ID" value="OBZ93917.1"/>
    <property type="molecule type" value="Genomic_DNA"/>
</dbReference>
<keyword evidence="5 8" id="KW-0378">Hydrolase</keyword>
<evidence type="ECO:0000313" key="10">
    <source>
        <dbReference type="EMBL" id="OBZ93917.1"/>
    </source>
</evidence>
<keyword evidence="6 8" id="KW-0460">Magnesium</keyword>
<evidence type="ECO:0000256" key="2">
    <source>
        <dbReference type="ARBA" id="ARBA00022649"/>
    </source>
</evidence>
<organism evidence="10 11">
    <name type="scientific">Pararhizobium polonicum</name>
    <dbReference type="NCBI Taxonomy" id="1612624"/>
    <lineage>
        <taxon>Bacteria</taxon>
        <taxon>Pseudomonadati</taxon>
        <taxon>Pseudomonadota</taxon>
        <taxon>Alphaproteobacteria</taxon>
        <taxon>Hyphomicrobiales</taxon>
        <taxon>Rhizobiaceae</taxon>
        <taxon>Rhizobium/Agrobacterium group</taxon>
        <taxon>Pararhizobium</taxon>
    </lineage>
</organism>
<dbReference type="PATRIC" id="fig|1612624.7.peg.5911"/>
<dbReference type="CDD" id="cd18746">
    <property type="entry name" value="PIN_VapC4-5_FitB-like"/>
    <property type="match status" value="1"/>
</dbReference>
<dbReference type="Proteomes" id="UP000093111">
    <property type="component" value="Unassembled WGS sequence"/>
</dbReference>
<evidence type="ECO:0000256" key="1">
    <source>
        <dbReference type="ARBA" id="ARBA00001946"/>
    </source>
</evidence>
<dbReference type="HAMAP" id="MF_00265">
    <property type="entry name" value="VapC_Nob1"/>
    <property type="match status" value="1"/>
</dbReference>
<sequence length="135" mass="15077">MYLLDTNVVSELRKPKPHGGVVAWVRATDERMLAVSAITVGEIQRGIEAAREQDSQRADVIEAWLGQMMQSMSVLPMDGQCMIVWAKLMHRQSPHLIADAMIAATAIVHGLTVVTRNVRDFEHFPVRLLNPFEAS</sequence>
<evidence type="ECO:0000256" key="4">
    <source>
        <dbReference type="ARBA" id="ARBA00022723"/>
    </source>
</evidence>
<proteinExistence type="inferred from homology"/>
<evidence type="ECO:0000256" key="6">
    <source>
        <dbReference type="ARBA" id="ARBA00022842"/>
    </source>
</evidence>
<dbReference type="EC" id="3.1.-.-" evidence="8"/>
<evidence type="ECO:0000259" key="9">
    <source>
        <dbReference type="Pfam" id="PF01850"/>
    </source>
</evidence>
<comment type="cofactor">
    <cofactor evidence="1 8">
        <name>Mg(2+)</name>
        <dbReference type="ChEBI" id="CHEBI:18420"/>
    </cofactor>
</comment>
<dbReference type="GO" id="GO:0016787">
    <property type="term" value="F:hydrolase activity"/>
    <property type="evidence" value="ECO:0007669"/>
    <property type="project" value="UniProtKB-KW"/>
</dbReference>
<feature type="binding site" evidence="8">
    <location>
        <position position="99"/>
    </location>
    <ligand>
        <name>Mg(2+)</name>
        <dbReference type="ChEBI" id="CHEBI:18420"/>
    </ligand>
</feature>
<dbReference type="GO" id="GO:0000287">
    <property type="term" value="F:magnesium ion binding"/>
    <property type="evidence" value="ECO:0007669"/>
    <property type="project" value="UniProtKB-UniRule"/>
</dbReference>
<dbReference type="InterPro" id="IPR002716">
    <property type="entry name" value="PIN_dom"/>
</dbReference>
<feature type="binding site" evidence="8">
    <location>
        <position position="5"/>
    </location>
    <ligand>
        <name>Mg(2+)</name>
        <dbReference type="ChEBI" id="CHEBI:18420"/>
    </ligand>
</feature>
<protein>
    <recommendedName>
        <fullName evidence="8">Ribonuclease VapC</fullName>
        <shortName evidence="8">RNase VapC</shortName>
        <ecNumber evidence="8">3.1.-.-</ecNumber>
    </recommendedName>
    <alternativeName>
        <fullName evidence="8">Toxin VapC</fullName>
    </alternativeName>
</protein>
<dbReference type="InterPro" id="IPR050556">
    <property type="entry name" value="Type_II_TA_system_RNase"/>
</dbReference>
<evidence type="ECO:0000256" key="8">
    <source>
        <dbReference type="HAMAP-Rule" id="MF_00265"/>
    </source>
</evidence>
<keyword evidence="11" id="KW-1185">Reference proteome</keyword>
<dbReference type="GO" id="GO:0004540">
    <property type="term" value="F:RNA nuclease activity"/>
    <property type="evidence" value="ECO:0007669"/>
    <property type="project" value="InterPro"/>
</dbReference>
<comment type="caution">
    <text evidence="10">The sequence shown here is derived from an EMBL/GenBank/DDBJ whole genome shotgun (WGS) entry which is preliminary data.</text>
</comment>
<name>A0A1C7NY37_9HYPH</name>
<comment type="similarity">
    <text evidence="7 8">Belongs to the PINc/VapC protein family.</text>
</comment>
<dbReference type="PANTHER" id="PTHR33653">
    <property type="entry name" value="RIBONUCLEASE VAPC2"/>
    <property type="match status" value="1"/>
</dbReference>
<keyword evidence="4 8" id="KW-0479">Metal-binding</keyword>
<keyword evidence="2 8" id="KW-1277">Toxin-antitoxin system</keyword>
<evidence type="ECO:0000256" key="3">
    <source>
        <dbReference type="ARBA" id="ARBA00022722"/>
    </source>
</evidence>
<keyword evidence="8" id="KW-0800">Toxin</keyword>
<evidence type="ECO:0000256" key="7">
    <source>
        <dbReference type="ARBA" id="ARBA00038093"/>
    </source>
</evidence>
<dbReference type="InterPro" id="IPR029060">
    <property type="entry name" value="PIN-like_dom_sf"/>
</dbReference>
<keyword evidence="3 8" id="KW-0540">Nuclease</keyword>
<accession>A0A1C7NY37</accession>
<feature type="domain" description="PIN" evidence="9">
    <location>
        <begin position="2"/>
        <end position="123"/>
    </location>
</feature>
<dbReference type="PANTHER" id="PTHR33653:SF1">
    <property type="entry name" value="RIBONUCLEASE VAPC2"/>
    <property type="match status" value="1"/>
</dbReference>
<dbReference type="Pfam" id="PF01850">
    <property type="entry name" value="PIN"/>
    <property type="match status" value="1"/>
</dbReference>
<dbReference type="Gene3D" id="3.40.50.1010">
    <property type="entry name" value="5'-nuclease"/>
    <property type="match status" value="1"/>
</dbReference>
<comment type="function">
    <text evidence="8">Toxic component of a toxin-antitoxin (TA) system. An RNase.</text>
</comment>
<dbReference type="SUPFAM" id="SSF88723">
    <property type="entry name" value="PIN domain-like"/>
    <property type="match status" value="1"/>
</dbReference>
<dbReference type="GO" id="GO:0090729">
    <property type="term" value="F:toxin activity"/>
    <property type="evidence" value="ECO:0007669"/>
    <property type="project" value="UniProtKB-KW"/>
</dbReference>